<dbReference type="SUPFAM" id="SSF48208">
    <property type="entry name" value="Six-hairpin glycosidases"/>
    <property type="match status" value="1"/>
</dbReference>
<dbReference type="InterPro" id="IPR008928">
    <property type="entry name" value="6-hairpin_glycosidase_sf"/>
</dbReference>
<name>A0A212PWA6_9CHLR</name>
<dbReference type="Gene3D" id="1.50.10.10">
    <property type="match status" value="1"/>
</dbReference>
<gene>
    <name evidence="1" type="ORF">SAMN02746019_00021270</name>
</gene>
<keyword evidence="2" id="KW-1185">Reference proteome</keyword>
<dbReference type="InterPro" id="IPR012341">
    <property type="entry name" value="6hp_glycosidase-like_sf"/>
</dbReference>
<reference evidence="2" key="1">
    <citation type="submission" date="2017-06" db="EMBL/GenBank/DDBJ databases">
        <authorList>
            <person name="Varghese N."/>
            <person name="Submissions S."/>
        </authorList>
    </citation>
    <scope>NUCLEOTIDE SEQUENCE [LARGE SCALE GENOMIC DNA]</scope>
    <source>
        <strain evidence="2">JAD2</strain>
    </source>
</reference>
<dbReference type="EMBL" id="FYEK01000003">
    <property type="protein sequence ID" value="SNB51225.1"/>
    <property type="molecule type" value="Genomic_DNA"/>
</dbReference>
<dbReference type="GO" id="GO:0005975">
    <property type="term" value="P:carbohydrate metabolic process"/>
    <property type="evidence" value="ECO:0007669"/>
    <property type="project" value="InterPro"/>
</dbReference>
<sequence length="65" mass="6916">MRWLASPANPYFFPGPVGGPGSPHFPFPGVFDLANRLLTDPDPGILEVVRRAPLDGGLACESIDP</sequence>
<accession>A0A212PWA6</accession>
<protein>
    <submittedName>
        <fullName evidence="1">Uncharacterized protein</fullName>
    </submittedName>
</protein>
<evidence type="ECO:0000313" key="1">
    <source>
        <dbReference type="EMBL" id="SNB51225.1"/>
    </source>
</evidence>
<dbReference type="InParanoid" id="A0A212PWA6"/>
<organism evidence="1 2">
    <name type="scientific">Thermoflexus hugenholtzii JAD2</name>
    <dbReference type="NCBI Taxonomy" id="877466"/>
    <lineage>
        <taxon>Bacteria</taxon>
        <taxon>Bacillati</taxon>
        <taxon>Chloroflexota</taxon>
        <taxon>Thermoflexia</taxon>
        <taxon>Thermoflexales</taxon>
        <taxon>Thermoflexaceae</taxon>
        <taxon>Thermoflexus</taxon>
    </lineage>
</organism>
<evidence type="ECO:0000313" key="2">
    <source>
        <dbReference type="Proteomes" id="UP000197025"/>
    </source>
</evidence>
<dbReference type="Proteomes" id="UP000197025">
    <property type="component" value="Unassembled WGS sequence"/>
</dbReference>
<proteinExistence type="predicted"/>
<dbReference type="AlphaFoldDB" id="A0A212PWA6"/>